<dbReference type="CDD" id="cd00882">
    <property type="entry name" value="Ras_like_GTPase"/>
    <property type="match status" value="1"/>
</dbReference>
<accession>A0A0C9XCP8</accession>
<organism evidence="2 3">
    <name type="scientific">Laccaria amethystina LaAM-08-1</name>
    <dbReference type="NCBI Taxonomy" id="1095629"/>
    <lineage>
        <taxon>Eukaryota</taxon>
        <taxon>Fungi</taxon>
        <taxon>Dikarya</taxon>
        <taxon>Basidiomycota</taxon>
        <taxon>Agaricomycotina</taxon>
        <taxon>Agaricomycetes</taxon>
        <taxon>Agaricomycetidae</taxon>
        <taxon>Agaricales</taxon>
        <taxon>Agaricineae</taxon>
        <taxon>Hydnangiaceae</taxon>
        <taxon>Laccaria</taxon>
    </lineage>
</organism>
<dbReference type="STRING" id="1095629.A0A0C9XCP8"/>
<dbReference type="Pfam" id="PF01926">
    <property type="entry name" value="MMR_HSR1"/>
    <property type="match status" value="1"/>
</dbReference>
<evidence type="ECO:0000313" key="2">
    <source>
        <dbReference type="EMBL" id="KIJ93987.1"/>
    </source>
</evidence>
<dbReference type="HOGENOM" id="CLU_018003_0_0_1"/>
<keyword evidence="3" id="KW-1185">Reference proteome</keyword>
<dbReference type="AlphaFoldDB" id="A0A0C9XCP8"/>
<dbReference type="EMBL" id="KN838814">
    <property type="protein sequence ID" value="KIJ93987.1"/>
    <property type="molecule type" value="Genomic_DNA"/>
</dbReference>
<dbReference type="InterPro" id="IPR027417">
    <property type="entry name" value="P-loop_NTPase"/>
</dbReference>
<protein>
    <submittedName>
        <fullName evidence="2">Unplaced genomic scaffold K443scaffold_279, whole genome shotgun sequence</fullName>
    </submittedName>
</protein>
<reference evidence="3" key="2">
    <citation type="submission" date="2015-01" db="EMBL/GenBank/DDBJ databases">
        <title>Evolutionary Origins and Diversification of the Mycorrhizal Mutualists.</title>
        <authorList>
            <consortium name="DOE Joint Genome Institute"/>
            <consortium name="Mycorrhizal Genomics Consortium"/>
            <person name="Kohler A."/>
            <person name="Kuo A."/>
            <person name="Nagy L.G."/>
            <person name="Floudas D."/>
            <person name="Copeland A."/>
            <person name="Barry K.W."/>
            <person name="Cichocki N."/>
            <person name="Veneault-Fourrey C."/>
            <person name="LaButti K."/>
            <person name="Lindquist E.A."/>
            <person name="Lipzen A."/>
            <person name="Lundell T."/>
            <person name="Morin E."/>
            <person name="Murat C."/>
            <person name="Riley R."/>
            <person name="Ohm R."/>
            <person name="Sun H."/>
            <person name="Tunlid A."/>
            <person name="Henrissat B."/>
            <person name="Grigoriev I.V."/>
            <person name="Hibbett D.S."/>
            <person name="Martin F."/>
        </authorList>
    </citation>
    <scope>NUCLEOTIDE SEQUENCE [LARGE SCALE GENOMIC DNA]</scope>
    <source>
        <strain evidence="3">LaAM-08-1</strain>
    </source>
</reference>
<evidence type="ECO:0000259" key="1">
    <source>
        <dbReference type="Pfam" id="PF01926"/>
    </source>
</evidence>
<sequence>MGLTGVGKSTFINNYLKDDKAEVGHGYESCTVFPKAFYTSLEPSEDFGAGRRLVLVDTPGFESTFGDDFRLLQRIASYLTSSYGEGKTCGGLIHLHDMTDAGVRGMTPQNLQAYKKLCGKKNLGSVVFATARPGSLTPEAFAKREQQYYGEVYWKDFKEQGATFFQLFTTHASAKDLVSKVLERIKDEQRALLIQKELVEIRKIVPTATKAGRELKNALDEIMAHQKEVLAGEMISREEAAAVAAKIPMVSEWLRSLKVPLPPCFSTFFGLA</sequence>
<reference evidence="2 3" key="1">
    <citation type="submission" date="2014-04" db="EMBL/GenBank/DDBJ databases">
        <authorList>
            <consortium name="DOE Joint Genome Institute"/>
            <person name="Kuo A."/>
            <person name="Kohler A."/>
            <person name="Nagy L.G."/>
            <person name="Floudas D."/>
            <person name="Copeland A."/>
            <person name="Barry K.W."/>
            <person name="Cichocki N."/>
            <person name="Veneault-Fourrey C."/>
            <person name="LaButti K."/>
            <person name="Lindquist E.A."/>
            <person name="Lipzen A."/>
            <person name="Lundell T."/>
            <person name="Morin E."/>
            <person name="Murat C."/>
            <person name="Sun H."/>
            <person name="Tunlid A."/>
            <person name="Henrissat B."/>
            <person name="Grigoriev I.V."/>
            <person name="Hibbett D.S."/>
            <person name="Martin F."/>
            <person name="Nordberg H.P."/>
            <person name="Cantor M.N."/>
            <person name="Hua S.X."/>
        </authorList>
    </citation>
    <scope>NUCLEOTIDE SEQUENCE [LARGE SCALE GENOMIC DNA]</scope>
    <source>
        <strain evidence="2 3">LaAM-08-1</strain>
    </source>
</reference>
<dbReference type="SUPFAM" id="SSF52540">
    <property type="entry name" value="P-loop containing nucleoside triphosphate hydrolases"/>
    <property type="match status" value="1"/>
</dbReference>
<dbReference type="Proteomes" id="UP000054477">
    <property type="component" value="Unassembled WGS sequence"/>
</dbReference>
<dbReference type="Gene3D" id="3.40.50.300">
    <property type="entry name" value="P-loop containing nucleotide triphosphate hydrolases"/>
    <property type="match status" value="1"/>
</dbReference>
<name>A0A0C9XCP8_9AGAR</name>
<dbReference type="GO" id="GO:0005525">
    <property type="term" value="F:GTP binding"/>
    <property type="evidence" value="ECO:0007669"/>
    <property type="project" value="InterPro"/>
</dbReference>
<dbReference type="OrthoDB" id="8954335at2759"/>
<dbReference type="InterPro" id="IPR006073">
    <property type="entry name" value="GTP-bd"/>
</dbReference>
<gene>
    <name evidence="2" type="ORF">K443DRAFT_684106</name>
</gene>
<feature type="domain" description="G" evidence="1">
    <location>
        <begin position="1"/>
        <end position="112"/>
    </location>
</feature>
<proteinExistence type="predicted"/>
<evidence type="ECO:0000313" key="3">
    <source>
        <dbReference type="Proteomes" id="UP000054477"/>
    </source>
</evidence>